<dbReference type="InterPro" id="IPR001845">
    <property type="entry name" value="HTH_ArsR_DNA-bd_dom"/>
</dbReference>
<dbReference type="SMART" id="SM00418">
    <property type="entry name" value="HTH_ARSR"/>
    <property type="match status" value="1"/>
</dbReference>
<evidence type="ECO:0000256" key="3">
    <source>
        <dbReference type="ARBA" id="ARBA00023163"/>
    </source>
</evidence>
<dbReference type="PRINTS" id="PR00778">
    <property type="entry name" value="HTHARSR"/>
</dbReference>
<feature type="domain" description="HTH arsR-type" evidence="5">
    <location>
        <begin position="31"/>
        <end position="126"/>
    </location>
</feature>
<dbReference type="NCBIfam" id="NF033788">
    <property type="entry name" value="HTH_metalloreg"/>
    <property type="match status" value="1"/>
</dbReference>
<comment type="caution">
    <text evidence="6">The sequence shown here is derived from an EMBL/GenBank/DDBJ whole genome shotgun (WGS) entry which is preliminary data.</text>
</comment>
<feature type="region of interest" description="Disordered" evidence="4">
    <location>
        <begin position="125"/>
        <end position="174"/>
    </location>
</feature>
<dbReference type="Pfam" id="PF01022">
    <property type="entry name" value="HTH_5"/>
    <property type="match status" value="1"/>
</dbReference>
<keyword evidence="7" id="KW-1185">Reference proteome</keyword>
<evidence type="ECO:0000256" key="1">
    <source>
        <dbReference type="ARBA" id="ARBA00023015"/>
    </source>
</evidence>
<protein>
    <recommendedName>
        <fullName evidence="5">HTH arsR-type domain-containing protein</fullName>
    </recommendedName>
</protein>
<reference evidence="6 7" key="1">
    <citation type="journal article" date="2019" name="Int. J. Syst. Evol. Microbiol.">
        <title>The Global Catalogue of Microorganisms (GCM) 10K type strain sequencing project: providing services to taxonomists for standard genome sequencing and annotation.</title>
        <authorList>
            <consortium name="The Broad Institute Genomics Platform"/>
            <consortium name="The Broad Institute Genome Sequencing Center for Infectious Disease"/>
            <person name="Wu L."/>
            <person name="Ma J."/>
        </authorList>
    </citation>
    <scope>NUCLEOTIDE SEQUENCE [LARGE SCALE GENOMIC DNA]</scope>
    <source>
        <strain evidence="6 7">JCM 14283</strain>
    </source>
</reference>
<evidence type="ECO:0000259" key="5">
    <source>
        <dbReference type="PROSITE" id="PS50987"/>
    </source>
</evidence>
<dbReference type="EMBL" id="BAAANB010000006">
    <property type="protein sequence ID" value="GAA2027228.1"/>
    <property type="molecule type" value="Genomic_DNA"/>
</dbReference>
<dbReference type="CDD" id="cd00090">
    <property type="entry name" value="HTH_ARSR"/>
    <property type="match status" value="1"/>
</dbReference>
<proteinExistence type="predicted"/>
<name>A0ABN2U2K7_9MICO</name>
<dbReference type="InterPro" id="IPR051011">
    <property type="entry name" value="Metal_resp_trans_reg"/>
</dbReference>
<sequence length="174" mass="18977">MRSDETVIGIDACTDHCVHPETVRHVRARALPEADLVQVSAVFKLLGDPTRAKLLYALLETGELCVCDLAASTGVTETTVSQSLRLLRACQVVTARREGRLMYYRLADAHVRMLLDLTREHITHEHITREHTPNGPSAVRPVPVEHAGPARATRAASRGSHSRRTGSTRSGSGA</sequence>
<dbReference type="SUPFAM" id="SSF46785">
    <property type="entry name" value="Winged helix' DNA-binding domain"/>
    <property type="match status" value="1"/>
</dbReference>
<dbReference type="InterPro" id="IPR011991">
    <property type="entry name" value="ArsR-like_HTH"/>
</dbReference>
<dbReference type="Proteomes" id="UP001501285">
    <property type="component" value="Unassembled WGS sequence"/>
</dbReference>
<gene>
    <name evidence="6" type="ORF">GCM10009740_16160</name>
</gene>
<dbReference type="Gene3D" id="1.10.10.10">
    <property type="entry name" value="Winged helix-like DNA-binding domain superfamily/Winged helix DNA-binding domain"/>
    <property type="match status" value="1"/>
</dbReference>
<dbReference type="PROSITE" id="PS50987">
    <property type="entry name" value="HTH_ARSR_2"/>
    <property type="match status" value="1"/>
</dbReference>
<dbReference type="InterPro" id="IPR036388">
    <property type="entry name" value="WH-like_DNA-bd_sf"/>
</dbReference>
<keyword evidence="1" id="KW-0805">Transcription regulation</keyword>
<keyword evidence="3" id="KW-0804">Transcription</keyword>
<accession>A0ABN2U2K7</accession>
<feature type="compositionally biased region" description="Low complexity" evidence="4">
    <location>
        <begin position="147"/>
        <end position="159"/>
    </location>
</feature>
<keyword evidence="2" id="KW-0238">DNA-binding</keyword>
<evidence type="ECO:0000256" key="2">
    <source>
        <dbReference type="ARBA" id="ARBA00023125"/>
    </source>
</evidence>
<dbReference type="PANTHER" id="PTHR43132:SF6">
    <property type="entry name" value="HTH-TYPE TRANSCRIPTIONAL REPRESSOR CZRA"/>
    <property type="match status" value="1"/>
</dbReference>
<dbReference type="InterPro" id="IPR036390">
    <property type="entry name" value="WH_DNA-bd_sf"/>
</dbReference>
<evidence type="ECO:0000313" key="7">
    <source>
        <dbReference type="Proteomes" id="UP001501285"/>
    </source>
</evidence>
<evidence type="ECO:0000256" key="4">
    <source>
        <dbReference type="SAM" id="MobiDB-lite"/>
    </source>
</evidence>
<dbReference type="PANTHER" id="PTHR43132">
    <property type="entry name" value="ARSENICAL RESISTANCE OPERON REPRESSOR ARSR-RELATED"/>
    <property type="match status" value="1"/>
</dbReference>
<organism evidence="6 7">
    <name type="scientific">Terrabacter terrae</name>
    <dbReference type="NCBI Taxonomy" id="318434"/>
    <lineage>
        <taxon>Bacteria</taxon>
        <taxon>Bacillati</taxon>
        <taxon>Actinomycetota</taxon>
        <taxon>Actinomycetes</taxon>
        <taxon>Micrococcales</taxon>
        <taxon>Intrasporangiaceae</taxon>
        <taxon>Terrabacter</taxon>
    </lineage>
</organism>
<evidence type="ECO:0000313" key="6">
    <source>
        <dbReference type="EMBL" id="GAA2027228.1"/>
    </source>
</evidence>